<sequence>MESASKCWNSYKDKEKNLRIAMLKDLVVVVITRGCEYFEINFICLYDCFLFKNFQLMQRRRTFFILYSNENNHHPSHPQMGIHIFIWSDYISIN</sequence>
<evidence type="ECO:0000313" key="2">
    <source>
        <dbReference type="Proteomes" id="UP000276133"/>
    </source>
</evidence>
<name>A0A3M7RAV0_BRAPC</name>
<accession>A0A3M7RAV0</accession>
<protein>
    <submittedName>
        <fullName evidence="1">Uncharacterized protein</fullName>
    </submittedName>
</protein>
<evidence type="ECO:0000313" key="1">
    <source>
        <dbReference type="EMBL" id="RNA20723.1"/>
    </source>
</evidence>
<proteinExistence type="predicted"/>
<dbReference type="AlphaFoldDB" id="A0A3M7RAV0"/>
<dbReference type="Proteomes" id="UP000276133">
    <property type="component" value="Unassembled WGS sequence"/>
</dbReference>
<organism evidence="1 2">
    <name type="scientific">Brachionus plicatilis</name>
    <name type="common">Marine rotifer</name>
    <name type="synonym">Brachionus muelleri</name>
    <dbReference type="NCBI Taxonomy" id="10195"/>
    <lineage>
        <taxon>Eukaryota</taxon>
        <taxon>Metazoa</taxon>
        <taxon>Spiralia</taxon>
        <taxon>Gnathifera</taxon>
        <taxon>Rotifera</taxon>
        <taxon>Eurotatoria</taxon>
        <taxon>Monogononta</taxon>
        <taxon>Pseudotrocha</taxon>
        <taxon>Ploima</taxon>
        <taxon>Brachionidae</taxon>
        <taxon>Brachionus</taxon>
    </lineage>
</organism>
<keyword evidence="2" id="KW-1185">Reference proteome</keyword>
<reference evidence="1 2" key="1">
    <citation type="journal article" date="2018" name="Sci. Rep.">
        <title>Genomic signatures of local adaptation to the degree of environmental predictability in rotifers.</title>
        <authorList>
            <person name="Franch-Gras L."/>
            <person name="Hahn C."/>
            <person name="Garcia-Roger E.M."/>
            <person name="Carmona M.J."/>
            <person name="Serra M."/>
            <person name="Gomez A."/>
        </authorList>
    </citation>
    <scope>NUCLEOTIDE SEQUENCE [LARGE SCALE GENOMIC DNA]</scope>
    <source>
        <strain evidence="1">HYR1</strain>
    </source>
</reference>
<dbReference type="EMBL" id="REGN01003796">
    <property type="protein sequence ID" value="RNA20723.1"/>
    <property type="molecule type" value="Genomic_DNA"/>
</dbReference>
<comment type="caution">
    <text evidence="1">The sequence shown here is derived from an EMBL/GenBank/DDBJ whole genome shotgun (WGS) entry which is preliminary data.</text>
</comment>
<gene>
    <name evidence="1" type="ORF">BpHYR1_011700</name>
</gene>